<comment type="cofactor">
    <cofactor evidence="14 15">
        <name>Mn(2+)</name>
        <dbReference type="ChEBI" id="CHEBI:29035"/>
    </cofactor>
    <cofactor evidence="14 15">
        <name>Mg(2+)</name>
        <dbReference type="ChEBI" id="CHEBI:18420"/>
    </cofactor>
    <text evidence="14 15">Manganese or magnesium. Binds 1 divalent metal ion per monomer in the absence of substrate. May bind a second metal ion after substrate binding.</text>
</comment>
<organism evidence="18 19">
    <name type="scientific">Oceanimonas pelagia</name>
    <dbReference type="NCBI Taxonomy" id="3028314"/>
    <lineage>
        <taxon>Bacteria</taxon>
        <taxon>Pseudomonadati</taxon>
        <taxon>Pseudomonadota</taxon>
        <taxon>Gammaproteobacteria</taxon>
        <taxon>Aeromonadales</taxon>
        <taxon>Aeromonadaceae</taxon>
        <taxon>Oceanimonas</taxon>
    </lineage>
</organism>
<dbReference type="SUPFAM" id="SSF53098">
    <property type="entry name" value="Ribonuclease H-like"/>
    <property type="match status" value="1"/>
</dbReference>
<dbReference type="AlphaFoldDB" id="A0AA50KLW3"/>
<dbReference type="InterPro" id="IPR012337">
    <property type="entry name" value="RNaseH-like_sf"/>
</dbReference>
<reference evidence="18 19" key="1">
    <citation type="submission" date="2023-02" db="EMBL/GenBank/DDBJ databases">
        <title>Complete genome sequence of a novel bacterium Oceanimonas sp. NTOU-MSR1 isolated from marine coast sediment.</title>
        <authorList>
            <person name="Yang H.-T."/>
            <person name="Chen Y.-L."/>
            <person name="Ho Y.-N."/>
        </authorList>
    </citation>
    <scope>NUCLEOTIDE SEQUENCE [LARGE SCALE GENOMIC DNA]</scope>
    <source>
        <strain evidence="18 19">NTOU-MSR1</strain>
    </source>
</reference>
<evidence type="ECO:0000313" key="18">
    <source>
        <dbReference type="EMBL" id="WMC09471.1"/>
    </source>
</evidence>
<keyword evidence="11 14" id="KW-0255">Endonuclease</keyword>
<dbReference type="EMBL" id="CP118224">
    <property type="protein sequence ID" value="WMC09471.1"/>
    <property type="molecule type" value="Genomic_DNA"/>
</dbReference>
<dbReference type="NCBIfam" id="NF000595">
    <property type="entry name" value="PRK00015.1-3"/>
    <property type="match status" value="1"/>
</dbReference>
<evidence type="ECO:0000256" key="11">
    <source>
        <dbReference type="ARBA" id="ARBA00022759"/>
    </source>
</evidence>
<dbReference type="PANTHER" id="PTHR10954">
    <property type="entry name" value="RIBONUCLEASE H2 SUBUNIT A"/>
    <property type="match status" value="1"/>
</dbReference>
<keyword evidence="13 14" id="KW-0464">Manganese</keyword>
<evidence type="ECO:0000256" key="13">
    <source>
        <dbReference type="ARBA" id="ARBA00023211"/>
    </source>
</evidence>
<dbReference type="NCBIfam" id="NF000594">
    <property type="entry name" value="PRK00015.1-1"/>
    <property type="match status" value="1"/>
</dbReference>
<dbReference type="Proteomes" id="UP001223802">
    <property type="component" value="Chromosome"/>
</dbReference>
<dbReference type="NCBIfam" id="NF000596">
    <property type="entry name" value="PRK00015.1-4"/>
    <property type="match status" value="1"/>
</dbReference>
<dbReference type="CDD" id="cd07182">
    <property type="entry name" value="RNase_HII_bacteria_HII_like"/>
    <property type="match status" value="1"/>
</dbReference>
<dbReference type="GO" id="GO:0005737">
    <property type="term" value="C:cytoplasm"/>
    <property type="evidence" value="ECO:0007669"/>
    <property type="project" value="UniProtKB-SubCell"/>
</dbReference>
<evidence type="ECO:0000256" key="8">
    <source>
        <dbReference type="ARBA" id="ARBA00022490"/>
    </source>
</evidence>
<dbReference type="InterPro" id="IPR001352">
    <property type="entry name" value="RNase_HII/HIII"/>
</dbReference>
<keyword evidence="19" id="KW-1185">Reference proteome</keyword>
<dbReference type="KEGG" id="ope:PU634_10120"/>
<name>A0AA50KLW3_9GAMM</name>
<evidence type="ECO:0000256" key="16">
    <source>
        <dbReference type="RuleBase" id="RU003515"/>
    </source>
</evidence>
<proteinExistence type="inferred from homology"/>
<dbReference type="GO" id="GO:0032299">
    <property type="term" value="C:ribonuclease H2 complex"/>
    <property type="evidence" value="ECO:0007669"/>
    <property type="project" value="TreeGrafter"/>
</dbReference>
<dbReference type="Pfam" id="PF01351">
    <property type="entry name" value="RNase_HII"/>
    <property type="match status" value="1"/>
</dbReference>
<feature type="binding site" evidence="14 15">
    <location>
        <position position="17"/>
    </location>
    <ligand>
        <name>a divalent metal cation</name>
        <dbReference type="ChEBI" id="CHEBI:60240"/>
    </ligand>
</feature>
<dbReference type="PANTHER" id="PTHR10954:SF18">
    <property type="entry name" value="RIBONUCLEASE HII"/>
    <property type="match status" value="1"/>
</dbReference>
<evidence type="ECO:0000256" key="14">
    <source>
        <dbReference type="HAMAP-Rule" id="MF_00052"/>
    </source>
</evidence>
<gene>
    <name evidence="14 18" type="primary">rnhB</name>
    <name evidence="18" type="ORF">PU634_10120</name>
</gene>
<feature type="binding site" evidence="14 15">
    <location>
        <position position="108"/>
    </location>
    <ligand>
        <name>a divalent metal cation</name>
        <dbReference type="ChEBI" id="CHEBI:60240"/>
    </ligand>
</feature>
<comment type="cofactor">
    <cofactor evidence="2">
        <name>Mg(2+)</name>
        <dbReference type="ChEBI" id="CHEBI:18420"/>
    </cofactor>
</comment>
<evidence type="ECO:0000256" key="6">
    <source>
        <dbReference type="ARBA" id="ARBA00012180"/>
    </source>
</evidence>
<evidence type="ECO:0000256" key="5">
    <source>
        <dbReference type="ARBA" id="ARBA00007383"/>
    </source>
</evidence>
<comment type="catalytic activity">
    <reaction evidence="1 14 15 16">
        <text>Endonucleolytic cleavage to 5'-phosphomonoester.</text>
        <dbReference type="EC" id="3.1.26.4"/>
    </reaction>
</comment>
<dbReference type="GO" id="GO:0006298">
    <property type="term" value="P:mismatch repair"/>
    <property type="evidence" value="ECO:0007669"/>
    <property type="project" value="TreeGrafter"/>
</dbReference>
<evidence type="ECO:0000256" key="7">
    <source>
        <dbReference type="ARBA" id="ARBA00019179"/>
    </source>
</evidence>
<keyword evidence="10 14" id="KW-0479">Metal-binding</keyword>
<dbReference type="GO" id="GO:0043137">
    <property type="term" value="P:DNA replication, removal of RNA primer"/>
    <property type="evidence" value="ECO:0007669"/>
    <property type="project" value="TreeGrafter"/>
</dbReference>
<evidence type="ECO:0000256" key="10">
    <source>
        <dbReference type="ARBA" id="ARBA00022723"/>
    </source>
</evidence>
<evidence type="ECO:0000256" key="2">
    <source>
        <dbReference type="ARBA" id="ARBA00001946"/>
    </source>
</evidence>
<evidence type="ECO:0000256" key="9">
    <source>
        <dbReference type="ARBA" id="ARBA00022722"/>
    </source>
</evidence>
<feature type="domain" description="RNase H type-2" evidence="17">
    <location>
        <begin position="10"/>
        <end position="197"/>
    </location>
</feature>
<evidence type="ECO:0000256" key="12">
    <source>
        <dbReference type="ARBA" id="ARBA00022801"/>
    </source>
</evidence>
<keyword evidence="8 14" id="KW-0963">Cytoplasm</keyword>
<dbReference type="InterPro" id="IPR024567">
    <property type="entry name" value="RNase_HII/HIII_dom"/>
</dbReference>
<dbReference type="HAMAP" id="MF_00052_B">
    <property type="entry name" value="RNase_HII_B"/>
    <property type="match status" value="1"/>
</dbReference>
<keyword evidence="12 14" id="KW-0378">Hydrolase</keyword>
<keyword evidence="9 14" id="KW-0540">Nuclease</keyword>
<accession>A0AA50KLW3</accession>
<protein>
    <recommendedName>
        <fullName evidence="7 14">Ribonuclease HII</fullName>
        <shortName evidence="14">RNase HII</shortName>
        <ecNumber evidence="6 14">3.1.26.4</ecNumber>
    </recommendedName>
</protein>
<dbReference type="RefSeq" id="WP_306760668.1">
    <property type="nucleotide sequence ID" value="NZ_CP118224.1"/>
</dbReference>
<comment type="function">
    <text evidence="3 14 16">Endonuclease that specifically degrades the RNA of RNA-DNA hybrids.</text>
</comment>
<dbReference type="InterPro" id="IPR036397">
    <property type="entry name" value="RNaseH_sf"/>
</dbReference>
<evidence type="ECO:0000313" key="19">
    <source>
        <dbReference type="Proteomes" id="UP001223802"/>
    </source>
</evidence>
<evidence type="ECO:0000256" key="4">
    <source>
        <dbReference type="ARBA" id="ARBA00004496"/>
    </source>
</evidence>
<dbReference type="GO" id="GO:0030145">
    <property type="term" value="F:manganese ion binding"/>
    <property type="evidence" value="ECO:0007669"/>
    <property type="project" value="UniProtKB-UniRule"/>
</dbReference>
<evidence type="ECO:0000256" key="1">
    <source>
        <dbReference type="ARBA" id="ARBA00000077"/>
    </source>
</evidence>
<dbReference type="GO" id="GO:0004523">
    <property type="term" value="F:RNA-DNA hybrid ribonuclease activity"/>
    <property type="evidence" value="ECO:0007669"/>
    <property type="project" value="UniProtKB-UniRule"/>
</dbReference>
<evidence type="ECO:0000259" key="17">
    <source>
        <dbReference type="PROSITE" id="PS51975"/>
    </source>
</evidence>
<dbReference type="PROSITE" id="PS51975">
    <property type="entry name" value="RNASE_H_2"/>
    <property type="match status" value="1"/>
</dbReference>
<comment type="subcellular location">
    <subcellularLocation>
        <location evidence="4 14">Cytoplasm</location>
    </subcellularLocation>
</comment>
<dbReference type="EC" id="3.1.26.4" evidence="6 14"/>
<sequence length="197" mass="21008">MTDIIYPSGVLVAGVDEVGRGPLVGDVVTAAVILDPNHPIPGLADSKKISEKKREQLAPLIRERALAWAIGRCSAAEIDQLNILQATLLAMSRAVAGLSVQPGFVFIDGNRCPPLPMPARAVVKGDSRVAEISAASILAKVERDHEMLALDAKYPQYGFARHKGYPTKEHLAALALHGALAEHRKSFKPVARALEGA</sequence>
<evidence type="ECO:0000256" key="15">
    <source>
        <dbReference type="PROSITE-ProRule" id="PRU01319"/>
    </source>
</evidence>
<feature type="binding site" evidence="14 15">
    <location>
        <position position="16"/>
    </location>
    <ligand>
        <name>a divalent metal cation</name>
        <dbReference type="ChEBI" id="CHEBI:60240"/>
    </ligand>
</feature>
<comment type="similarity">
    <text evidence="5 14 16">Belongs to the RNase HII family.</text>
</comment>
<evidence type="ECO:0000256" key="3">
    <source>
        <dbReference type="ARBA" id="ARBA00004065"/>
    </source>
</evidence>
<dbReference type="FunFam" id="3.30.420.10:FF:000006">
    <property type="entry name" value="Ribonuclease HII"/>
    <property type="match status" value="1"/>
</dbReference>
<dbReference type="GO" id="GO:0003723">
    <property type="term" value="F:RNA binding"/>
    <property type="evidence" value="ECO:0007669"/>
    <property type="project" value="UniProtKB-UniRule"/>
</dbReference>
<dbReference type="Gene3D" id="3.30.420.10">
    <property type="entry name" value="Ribonuclease H-like superfamily/Ribonuclease H"/>
    <property type="match status" value="1"/>
</dbReference>
<dbReference type="InterPro" id="IPR022898">
    <property type="entry name" value="RNase_HII"/>
</dbReference>